<dbReference type="InterPro" id="IPR029071">
    <property type="entry name" value="Ubiquitin-like_domsf"/>
</dbReference>
<sequence length="100" mass="10728">MGLGDLGISLEGVSNGVGKVEQDELSDDISITFKLPDGNEKMHMFKSGHTIAYLKVVVEQEYGHPVATQALTLNDKMLIDPMSLLDYPAINGAVVVVKVA</sequence>
<name>A0AAE0BM70_9CHLO</name>
<dbReference type="PROSITE" id="PS50053">
    <property type="entry name" value="UBIQUITIN_2"/>
    <property type="match status" value="1"/>
</dbReference>
<organism evidence="2 3">
    <name type="scientific">Cymbomonas tetramitiformis</name>
    <dbReference type="NCBI Taxonomy" id="36881"/>
    <lineage>
        <taxon>Eukaryota</taxon>
        <taxon>Viridiplantae</taxon>
        <taxon>Chlorophyta</taxon>
        <taxon>Pyramimonadophyceae</taxon>
        <taxon>Pyramimonadales</taxon>
        <taxon>Pyramimonadaceae</taxon>
        <taxon>Cymbomonas</taxon>
    </lineage>
</organism>
<dbReference type="SUPFAM" id="SSF54236">
    <property type="entry name" value="Ubiquitin-like"/>
    <property type="match status" value="1"/>
</dbReference>
<protein>
    <recommendedName>
        <fullName evidence="1">Ubiquitin-like domain-containing protein</fullName>
    </recommendedName>
</protein>
<proteinExistence type="predicted"/>
<dbReference type="Gene3D" id="3.10.20.90">
    <property type="entry name" value="Phosphatidylinositol 3-kinase Catalytic Subunit, Chain A, domain 1"/>
    <property type="match status" value="1"/>
</dbReference>
<evidence type="ECO:0000313" key="2">
    <source>
        <dbReference type="EMBL" id="KAK3239101.1"/>
    </source>
</evidence>
<dbReference type="PANTHER" id="PTHR41749">
    <property type="entry name" value="UBIQUITIN-LIKE DOMAIN-CONTAINING PROTEIN"/>
    <property type="match status" value="1"/>
</dbReference>
<dbReference type="AlphaFoldDB" id="A0AAE0BM70"/>
<dbReference type="InterPro" id="IPR000626">
    <property type="entry name" value="Ubiquitin-like_dom"/>
</dbReference>
<dbReference type="EMBL" id="LGRX02034023">
    <property type="protein sequence ID" value="KAK3239101.1"/>
    <property type="molecule type" value="Genomic_DNA"/>
</dbReference>
<gene>
    <name evidence="2" type="ORF">CYMTET_50939</name>
</gene>
<comment type="caution">
    <text evidence="2">The sequence shown here is derived from an EMBL/GenBank/DDBJ whole genome shotgun (WGS) entry which is preliminary data.</text>
</comment>
<dbReference type="CDD" id="cd17039">
    <property type="entry name" value="Ubl_ubiquitin_like"/>
    <property type="match status" value="1"/>
</dbReference>
<feature type="domain" description="Ubiquitin-like" evidence="1">
    <location>
        <begin position="29"/>
        <end position="100"/>
    </location>
</feature>
<evidence type="ECO:0000313" key="3">
    <source>
        <dbReference type="Proteomes" id="UP001190700"/>
    </source>
</evidence>
<evidence type="ECO:0000259" key="1">
    <source>
        <dbReference type="PROSITE" id="PS50053"/>
    </source>
</evidence>
<reference evidence="2 3" key="1">
    <citation type="journal article" date="2015" name="Genome Biol. Evol.">
        <title>Comparative Genomics of a Bacterivorous Green Alga Reveals Evolutionary Causalities and Consequences of Phago-Mixotrophic Mode of Nutrition.</title>
        <authorList>
            <person name="Burns J.A."/>
            <person name="Paasch A."/>
            <person name="Narechania A."/>
            <person name="Kim E."/>
        </authorList>
    </citation>
    <scope>NUCLEOTIDE SEQUENCE [LARGE SCALE GENOMIC DNA]</scope>
    <source>
        <strain evidence="2 3">PLY_AMNH</strain>
    </source>
</reference>
<accession>A0AAE0BM70</accession>
<dbReference type="PANTHER" id="PTHR41749:SF1">
    <property type="entry name" value="UBIQUITIN-LIKE DOMAIN-CONTAINING PROTEIN"/>
    <property type="match status" value="1"/>
</dbReference>
<dbReference type="Proteomes" id="UP001190700">
    <property type="component" value="Unassembled WGS sequence"/>
</dbReference>
<keyword evidence="3" id="KW-1185">Reference proteome</keyword>